<name>A0A0E9X265_ANGAN</name>
<organism evidence="2">
    <name type="scientific">Anguilla anguilla</name>
    <name type="common">European freshwater eel</name>
    <name type="synonym">Muraena anguilla</name>
    <dbReference type="NCBI Taxonomy" id="7936"/>
    <lineage>
        <taxon>Eukaryota</taxon>
        <taxon>Metazoa</taxon>
        <taxon>Chordata</taxon>
        <taxon>Craniata</taxon>
        <taxon>Vertebrata</taxon>
        <taxon>Euteleostomi</taxon>
        <taxon>Actinopterygii</taxon>
        <taxon>Neopterygii</taxon>
        <taxon>Teleostei</taxon>
        <taxon>Anguilliformes</taxon>
        <taxon>Anguillidae</taxon>
        <taxon>Anguilla</taxon>
    </lineage>
</organism>
<keyword evidence="1" id="KW-0472">Membrane</keyword>
<keyword evidence="1" id="KW-0812">Transmembrane</keyword>
<protein>
    <submittedName>
        <fullName evidence="2">Uncharacterized protein</fullName>
    </submittedName>
</protein>
<sequence length="43" mass="4839">MMSVKQTKAPNLYSATDSTLTIQLFLFLLMKIHGCVVSHFPLI</sequence>
<reference evidence="2" key="2">
    <citation type="journal article" date="2015" name="Fish Shellfish Immunol.">
        <title>Early steps in the European eel (Anguilla anguilla)-Vibrio vulnificus interaction in the gills: Role of the RtxA13 toxin.</title>
        <authorList>
            <person name="Callol A."/>
            <person name="Pajuelo D."/>
            <person name="Ebbesson L."/>
            <person name="Teles M."/>
            <person name="MacKenzie S."/>
            <person name="Amaro C."/>
        </authorList>
    </citation>
    <scope>NUCLEOTIDE SEQUENCE</scope>
</reference>
<feature type="transmembrane region" description="Helical" evidence="1">
    <location>
        <begin position="20"/>
        <end position="42"/>
    </location>
</feature>
<evidence type="ECO:0000256" key="1">
    <source>
        <dbReference type="SAM" id="Phobius"/>
    </source>
</evidence>
<dbReference type="EMBL" id="GBXM01011893">
    <property type="protein sequence ID" value="JAH96684.1"/>
    <property type="molecule type" value="Transcribed_RNA"/>
</dbReference>
<dbReference type="AlphaFoldDB" id="A0A0E9X265"/>
<accession>A0A0E9X265</accession>
<proteinExistence type="predicted"/>
<reference evidence="2" key="1">
    <citation type="submission" date="2014-11" db="EMBL/GenBank/DDBJ databases">
        <authorList>
            <person name="Amaro Gonzalez C."/>
        </authorList>
    </citation>
    <scope>NUCLEOTIDE SEQUENCE</scope>
</reference>
<keyword evidence="1" id="KW-1133">Transmembrane helix</keyword>
<evidence type="ECO:0000313" key="2">
    <source>
        <dbReference type="EMBL" id="JAH96684.1"/>
    </source>
</evidence>